<keyword evidence="5" id="KW-1185">Reference proteome</keyword>
<evidence type="ECO:0000256" key="2">
    <source>
        <dbReference type="SAM" id="SignalP"/>
    </source>
</evidence>
<reference evidence="4 5" key="1">
    <citation type="submission" date="2021-01" db="EMBL/GenBank/DDBJ databases">
        <title>Paenibacillus sp.nov. isolated from the rhizosphere soil of tomato plant.</title>
        <authorList>
            <person name="Thin K.K."/>
            <person name="Zhang X."/>
            <person name="He S."/>
        </authorList>
    </citation>
    <scope>NUCLEOTIDE SEQUENCE [LARGE SCALE GENOMIC DNA]</scope>
    <source>
        <strain evidence="4 5">DXFW5</strain>
    </source>
</reference>
<keyword evidence="2" id="KW-0732">Signal</keyword>
<dbReference type="InterPro" id="IPR001466">
    <property type="entry name" value="Beta-lactam-related"/>
</dbReference>
<feature type="signal peptide" evidence="2">
    <location>
        <begin position="1"/>
        <end position="26"/>
    </location>
</feature>
<dbReference type="Gene3D" id="3.40.710.10">
    <property type="entry name" value="DD-peptidase/beta-lactamase superfamily"/>
    <property type="match status" value="1"/>
</dbReference>
<keyword evidence="1" id="KW-0472">Membrane</keyword>
<dbReference type="PANTHER" id="PTHR46825">
    <property type="entry name" value="D-ALANYL-D-ALANINE-CARBOXYPEPTIDASE/ENDOPEPTIDASE AMPH"/>
    <property type="match status" value="1"/>
</dbReference>
<evidence type="ECO:0000256" key="1">
    <source>
        <dbReference type="SAM" id="Phobius"/>
    </source>
</evidence>
<proteinExistence type="predicted"/>
<dbReference type="RefSeq" id="WP_193417517.1">
    <property type="nucleotide sequence ID" value="NZ_JADCNN020000010.1"/>
</dbReference>
<dbReference type="SUPFAM" id="SSF56601">
    <property type="entry name" value="beta-lactamase/transpeptidase-like"/>
    <property type="match status" value="1"/>
</dbReference>
<sequence length="483" mass="52962">MNKFLIAAMTLALLASLLYSPPSVHAAPVLDKNAIDDYVQRYLERNGLPGASVVMVKDGEILYAQGYGNDSEGSPITEHSLMRIGSVSKSFTAFAALQLVDEGSVKLDDPIIRYLPELTMEDERFGQITIRQLLSHTSGIPSPTIVPKADTLEKGVKRVQQWKLQSNPGERHSYSNANYWILAWLVEKVSGMKFAAYLDTRVFSPLGMNDSSSPVNSGDPVPGLPRGYVTAYGTAIPISEMEQMFTGSGSIVTTAVDMGKWLSMHTHDGVSPSGERLLSSSLLKESYSPQPGSEHYGLGWSISSSEVTPQRVQHSGALSSYQAQQSILPGSGYAVAVMLNSFTTTFEHAYEMSAGIIRLTEGQAAPNKAPVPTMIDLSLGVLTLLYLILGIRGILRSKKWSDQRRHHSAWRYGLRFIPQMIPLVGIGWLLFVVPQLQDNSSTILDVFRLWPALAILLGISFLFAVCLTGMRVYYRLRLKGGKS</sequence>
<name>A0ABS2HAN4_9BACL</name>
<feature type="transmembrane region" description="Helical" evidence="1">
    <location>
        <begin position="449"/>
        <end position="474"/>
    </location>
</feature>
<keyword evidence="1" id="KW-1133">Transmembrane helix</keyword>
<accession>A0ABS2HAN4</accession>
<dbReference type="Pfam" id="PF00144">
    <property type="entry name" value="Beta-lactamase"/>
    <property type="match status" value="1"/>
</dbReference>
<organism evidence="4 5">
    <name type="scientific">Paenibacillus rhizolycopersici</name>
    <dbReference type="NCBI Taxonomy" id="2780073"/>
    <lineage>
        <taxon>Bacteria</taxon>
        <taxon>Bacillati</taxon>
        <taxon>Bacillota</taxon>
        <taxon>Bacilli</taxon>
        <taxon>Bacillales</taxon>
        <taxon>Paenibacillaceae</taxon>
        <taxon>Paenibacillus</taxon>
    </lineage>
</organism>
<dbReference type="Proteomes" id="UP001516620">
    <property type="component" value="Unassembled WGS sequence"/>
</dbReference>
<dbReference type="InterPro" id="IPR050491">
    <property type="entry name" value="AmpC-like"/>
</dbReference>
<feature type="transmembrane region" description="Helical" evidence="1">
    <location>
        <begin position="377"/>
        <end position="395"/>
    </location>
</feature>
<protein>
    <submittedName>
        <fullName evidence="4">Beta-lactamase family protein</fullName>
    </submittedName>
</protein>
<keyword evidence="1" id="KW-0812">Transmembrane</keyword>
<comment type="caution">
    <text evidence="4">The sequence shown here is derived from an EMBL/GenBank/DDBJ whole genome shotgun (WGS) entry which is preliminary data.</text>
</comment>
<feature type="domain" description="Beta-lactamase-related" evidence="3">
    <location>
        <begin position="35"/>
        <end position="349"/>
    </location>
</feature>
<feature type="transmembrane region" description="Helical" evidence="1">
    <location>
        <begin position="416"/>
        <end position="437"/>
    </location>
</feature>
<evidence type="ECO:0000259" key="3">
    <source>
        <dbReference type="Pfam" id="PF00144"/>
    </source>
</evidence>
<dbReference type="PANTHER" id="PTHR46825:SF9">
    <property type="entry name" value="BETA-LACTAMASE-RELATED DOMAIN-CONTAINING PROTEIN"/>
    <property type="match status" value="1"/>
</dbReference>
<dbReference type="InterPro" id="IPR012338">
    <property type="entry name" value="Beta-lactam/transpept-like"/>
</dbReference>
<feature type="chain" id="PRO_5047486546" evidence="2">
    <location>
        <begin position="27"/>
        <end position="483"/>
    </location>
</feature>
<gene>
    <name evidence="4" type="ORF">IM700_013065</name>
</gene>
<dbReference type="EMBL" id="JADCNN020000010">
    <property type="protein sequence ID" value="MBM6996578.1"/>
    <property type="molecule type" value="Genomic_DNA"/>
</dbReference>
<evidence type="ECO:0000313" key="4">
    <source>
        <dbReference type="EMBL" id="MBM6996578.1"/>
    </source>
</evidence>
<evidence type="ECO:0000313" key="5">
    <source>
        <dbReference type="Proteomes" id="UP001516620"/>
    </source>
</evidence>